<dbReference type="PRINTS" id="PR00081">
    <property type="entry name" value="GDHRDH"/>
</dbReference>
<keyword evidence="2" id="KW-0521">NADP</keyword>
<dbReference type="InterPro" id="IPR020904">
    <property type="entry name" value="Sc_DH/Rdtase_CS"/>
</dbReference>
<dbReference type="STRING" id="946122.A0A0C2SW27"/>
<dbReference type="SUPFAM" id="SSF51735">
    <property type="entry name" value="NAD(P)-binding Rossmann-fold domains"/>
    <property type="match status" value="1"/>
</dbReference>
<evidence type="ECO:0000256" key="2">
    <source>
        <dbReference type="ARBA" id="ARBA00022857"/>
    </source>
</evidence>
<evidence type="ECO:0000256" key="3">
    <source>
        <dbReference type="ARBA" id="ARBA00023002"/>
    </source>
</evidence>
<evidence type="ECO:0000313" key="5">
    <source>
        <dbReference type="Proteomes" id="UP000054549"/>
    </source>
</evidence>
<organism evidence="4 5">
    <name type="scientific">Amanita muscaria (strain Koide BX008)</name>
    <dbReference type="NCBI Taxonomy" id="946122"/>
    <lineage>
        <taxon>Eukaryota</taxon>
        <taxon>Fungi</taxon>
        <taxon>Dikarya</taxon>
        <taxon>Basidiomycota</taxon>
        <taxon>Agaricomycotina</taxon>
        <taxon>Agaricomycetes</taxon>
        <taxon>Agaricomycetidae</taxon>
        <taxon>Agaricales</taxon>
        <taxon>Pluteineae</taxon>
        <taxon>Amanitaceae</taxon>
        <taxon>Amanita</taxon>
    </lineage>
</organism>
<dbReference type="FunFam" id="3.40.50.720:FF:000084">
    <property type="entry name" value="Short-chain dehydrogenase reductase"/>
    <property type="match status" value="1"/>
</dbReference>
<dbReference type="InterPro" id="IPR036291">
    <property type="entry name" value="NAD(P)-bd_dom_sf"/>
</dbReference>
<evidence type="ECO:0000313" key="4">
    <source>
        <dbReference type="EMBL" id="KIL58319.1"/>
    </source>
</evidence>
<dbReference type="GO" id="GO:0016616">
    <property type="term" value="F:oxidoreductase activity, acting on the CH-OH group of donors, NAD or NADP as acceptor"/>
    <property type="evidence" value="ECO:0007669"/>
    <property type="project" value="UniProtKB-ARBA"/>
</dbReference>
<comment type="similarity">
    <text evidence="1">Belongs to the short-chain dehydrogenases/reductases (SDR) family.</text>
</comment>
<dbReference type="InParanoid" id="A0A0C2SW27"/>
<evidence type="ECO:0008006" key="6">
    <source>
        <dbReference type="Google" id="ProtNLM"/>
    </source>
</evidence>
<dbReference type="GO" id="GO:0050664">
    <property type="term" value="F:oxidoreductase activity, acting on NAD(P)H, oxygen as acceptor"/>
    <property type="evidence" value="ECO:0007669"/>
    <property type="project" value="TreeGrafter"/>
</dbReference>
<dbReference type="Gene3D" id="3.40.50.720">
    <property type="entry name" value="NAD(P)-binding Rossmann-like Domain"/>
    <property type="match status" value="1"/>
</dbReference>
<dbReference type="InterPro" id="IPR002347">
    <property type="entry name" value="SDR_fam"/>
</dbReference>
<dbReference type="EMBL" id="KN818341">
    <property type="protein sequence ID" value="KIL58319.1"/>
    <property type="molecule type" value="Genomic_DNA"/>
</dbReference>
<accession>A0A0C2SW27</accession>
<dbReference type="AlphaFoldDB" id="A0A0C2SW27"/>
<protein>
    <recommendedName>
        <fullName evidence="6">NAD(P)-binding protein</fullName>
    </recommendedName>
</protein>
<dbReference type="Proteomes" id="UP000054549">
    <property type="component" value="Unassembled WGS sequence"/>
</dbReference>
<name>A0A0C2SW27_AMAMK</name>
<dbReference type="PANTHER" id="PTHR43008:SF4">
    <property type="entry name" value="CHAIN DEHYDROGENASE, PUTATIVE (AFU_ORTHOLOGUE AFUA_4G08710)-RELATED"/>
    <property type="match status" value="1"/>
</dbReference>
<keyword evidence="3" id="KW-0560">Oxidoreductase</keyword>
<dbReference type="HOGENOM" id="CLU_010194_1_1_1"/>
<proteinExistence type="inferred from homology"/>
<evidence type="ECO:0000256" key="1">
    <source>
        <dbReference type="ARBA" id="ARBA00006484"/>
    </source>
</evidence>
<sequence>MTSDLSSLSALKLFDLHDYLAIVTGAHGGIGLQIATAYAEAGAMVYGIDKVEQKNGDRWDEAKKRVAKQNNDDCMKYLQGDVTDMGTMEKLVKEIREKEKGRLLDICVACAGTLHPDDSIHSSSEDFEKIMKTNVSGMFCTAKVAYDAMKRENGKDKLKDPKWRKSIIFIASMSGSVANKGMNWIAYNASKAAVVQMARSMACSKEFSEEGIRVNSISPGYIRTEMVEKFLQSMPEMREEISNQNPMKRIGEPDELRGVALWLAGKGSTFCTGSDIRVDGGHCAW</sequence>
<reference evidence="4 5" key="1">
    <citation type="submission" date="2014-04" db="EMBL/GenBank/DDBJ databases">
        <title>Evolutionary Origins and Diversification of the Mycorrhizal Mutualists.</title>
        <authorList>
            <consortium name="DOE Joint Genome Institute"/>
            <consortium name="Mycorrhizal Genomics Consortium"/>
            <person name="Kohler A."/>
            <person name="Kuo A."/>
            <person name="Nagy L.G."/>
            <person name="Floudas D."/>
            <person name="Copeland A."/>
            <person name="Barry K.W."/>
            <person name="Cichocki N."/>
            <person name="Veneault-Fourrey C."/>
            <person name="LaButti K."/>
            <person name="Lindquist E.A."/>
            <person name="Lipzen A."/>
            <person name="Lundell T."/>
            <person name="Morin E."/>
            <person name="Murat C."/>
            <person name="Riley R."/>
            <person name="Ohm R."/>
            <person name="Sun H."/>
            <person name="Tunlid A."/>
            <person name="Henrissat B."/>
            <person name="Grigoriev I.V."/>
            <person name="Hibbett D.S."/>
            <person name="Martin F."/>
        </authorList>
    </citation>
    <scope>NUCLEOTIDE SEQUENCE [LARGE SCALE GENOMIC DNA]</scope>
    <source>
        <strain evidence="4 5">Koide BX008</strain>
    </source>
</reference>
<gene>
    <name evidence="4" type="ORF">M378DRAFT_333055</name>
</gene>
<dbReference type="PANTHER" id="PTHR43008">
    <property type="entry name" value="BENZIL REDUCTASE"/>
    <property type="match status" value="1"/>
</dbReference>
<keyword evidence="5" id="KW-1185">Reference proteome</keyword>
<dbReference type="OrthoDB" id="1669814at2759"/>
<dbReference type="PROSITE" id="PS00061">
    <property type="entry name" value="ADH_SHORT"/>
    <property type="match status" value="1"/>
</dbReference>
<dbReference type="Pfam" id="PF13561">
    <property type="entry name" value="adh_short_C2"/>
    <property type="match status" value="1"/>
</dbReference>